<evidence type="ECO:0000256" key="1">
    <source>
        <dbReference type="ARBA" id="ARBA00004479"/>
    </source>
</evidence>
<keyword evidence="8" id="KW-0391">Immunity</keyword>
<keyword evidence="10" id="KW-0472">Membrane</keyword>
<evidence type="ECO:0000256" key="10">
    <source>
        <dbReference type="ARBA" id="ARBA00023136"/>
    </source>
</evidence>
<evidence type="ECO:0000256" key="5">
    <source>
        <dbReference type="ARBA" id="ARBA00022692"/>
    </source>
</evidence>
<evidence type="ECO:0000256" key="12">
    <source>
        <dbReference type="ARBA" id="ARBA00023180"/>
    </source>
</evidence>
<evidence type="ECO:0000256" key="9">
    <source>
        <dbReference type="ARBA" id="ARBA00022989"/>
    </source>
</evidence>
<keyword evidence="5" id="KW-0812">Transmembrane</keyword>
<reference evidence="16" key="2">
    <citation type="submission" date="2025-09" db="UniProtKB">
        <authorList>
            <consortium name="Ensembl"/>
        </authorList>
    </citation>
    <scope>IDENTIFICATION</scope>
</reference>
<evidence type="ECO:0000259" key="15">
    <source>
        <dbReference type="PROSITE" id="PS50104"/>
    </source>
</evidence>
<dbReference type="InterPro" id="IPR035897">
    <property type="entry name" value="Toll_tir_struct_dom_sf"/>
</dbReference>
<dbReference type="SMART" id="SM00255">
    <property type="entry name" value="TIR"/>
    <property type="match status" value="1"/>
</dbReference>
<keyword evidence="7" id="KW-0677">Repeat</keyword>
<dbReference type="InterPro" id="IPR001611">
    <property type="entry name" value="Leu-rich_rpt"/>
</dbReference>
<dbReference type="PROSITE" id="PS51450">
    <property type="entry name" value="LRR"/>
    <property type="match status" value="5"/>
</dbReference>
<keyword evidence="12" id="KW-0325">Glycoprotein</keyword>
<dbReference type="InterPro" id="IPR032675">
    <property type="entry name" value="LRR_dom_sf"/>
</dbReference>
<keyword evidence="17" id="KW-1185">Reference proteome</keyword>
<protein>
    <recommendedName>
        <fullName evidence="15">TIR domain-containing protein</fullName>
    </recommendedName>
</protein>
<evidence type="ECO:0000256" key="14">
    <source>
        <dbReference type="SAM" id="SignalP"/>
    </source>
</evidence>
<sequence>MHFKHHGMNSLFSFLIFLLLSRPSLFYSVTNCTADVNDQNILFCEYNRLTTIPPGLPKTATFISFDMNLINKIRQTDLTGFTKLETLFISKNGLSDIEDWAFSDLSALTKLNMKSNFITNLTDNLFKGLSNLLLLDLSGNWIEFISEFAFEPLKNLQELNVLGNFNDMTLINIISHTPSLRTLIFETGSLEAELFPFPLLNLTKLIFHSFNMKRFSIHSDVLPQLKYLVLLGNGPDFEWDVSNKSVLKSLKHLELALERLTTETYETILRSVDSVEYLELTSFGNLFDQRVLDAACGIRSLQKLNLSYRNMSILDDTLLRSCVNLRELTFFSNALGDLSESSLRTMTRLTHLEIESNELSRIPVAIRNMSSLTHLSFQSNQITKLQCPDFLNLTSLQELNLNSNRISKLKECVFKDLKNLKVLFIERNLLSQLDYTFGTTFPSLVRLNANENYLGLVQKGTFDKMIFLTDLNVTSKSATNVENGVFEGLSILKTLTFSQSFQSGCVFEGLENLLHFNLFISSDKEMTVSEPISFNISSLQELTLEVDKNVCIDHALYSLHNMKKLKVFSLSAICCYTPSDSFLETPHLLNLQMTNCAEFSPHPELFQPITELQTLDLSQNNIKSLDFLTGANLTKVQTLILANNKLRIINETVFEALPSLKYLDLSGNPFTCDCSNAGFIEWAVNNKQVQVANGFQYRCSFPLSHDGHFLLLFNVQSCWQDIALLCFLSSSALVLVTLLSSIIYHFMRWQLVYGYYLLLAYLYDSKKRRQGCPHMYDAFVSYNVHDEEWVFRKLLPELEGRQGWRLCLHHRDFQPGKPIIENITDAIYSSRKTLCVISRHYLQSEWCSREIQMASFRLFDEKKDVLILLFLEELSSNQLSPFYRIRKLVRSRTYLSWSQARRNKALFWEKVRTALENGDNPVGNHDQ</sequence>
<evidence type="ECO:0000256" key="7">
    <source>
        <dbReference type="ARBA" id="ARBA00022737"/>
    </source>
</evidence>
<dbReference type="SUPFAM" id="SSF52058">
    <property type="entry name" value="L domain-like"/>
    <property type="match status" value="2"/>
</dbReference>
<evidence type="ECO:0000313" key="16">
    <source>
        <dbReference type="Ensembl" id="ENSNMLP00000019577.1"/>
    </source>
</evidence>
<dbReference type="GO" id="GO:0038023">
    <property type="term" value="F:signaling receptor activity"/>
    <property type="evidence" value="ECO:0007669"/>
    <property type="project" value="TreeGrafter"/>
</dbReference>
<dbReference type="Pfam" id="PF01582">
    <property type="entry name" value="TIR"/>
    <property type="match status" value="1"/>
</dbReference>
<keyword evidence="4" id="KW-0433">Leucine-rich repeat</keyword>
<feature type="domain" description="TIR" evidence="15">
    <location>
        <begin position="774"/>
        <end position="915"/>
    </location>
</feature>
<dbReference type="InterPro" id="IPR000157">
    <property type="entry name" value="TIR_dom"/>
</dbReference>
<keyword evidence="6 14" id="KW-0732">Signal</keyword>
<dbReference type="AlphaFoldDB" id="A0A8C6TDU8"/>
<comment type="subcellular location">
    <subcellularLocation>
        <location evidence="1">Membrane</location>
        <topology evidence="1">Single-pass type I membrane protein</topology>
    </subcellularLocation>
</comment>
<dbReference type="GO" id="GO:0005886">
    <property type="term" value="C:plasma membrane"/>
    <property type="evidence" value="ECO:0007669"/>
    <property type="project" value="TreeGrafter"/>
</dbReference>
<organism evidence="16 17">
    <name type="scientific">Neogobius melanostomus</name>
    <name type="common">round goby</name>
    <dbReference type="NCBI Taxonomy" id="47308"/>
    <lineage>
        <taxon>Eukaryota</taxon>
        <taxon>Metazoa</taxon>
        <taxon>Chordata</taxon>
        <taxon>Craniata</taxon>
        <taxon>Vertebrata</taxon>
        <taxon>Euteleostomi</taxon>
        <taxon>Actinopterygii</taxon>
        <taxon>Neopterygii</taxon>
        <taxon>Teleostei</taxon>
        <taxon>Neoteleostei</taxon>
        <taxon>Acanthomorphata</taxon>
        <taxon>Gobiaria</taxon>
        <taxon>Gobiiformes</taxon>
        <taxon>Gobioidei</taxon>
        <taxon>Gobiidae</taxon>
        <taxon>Benthophilinae</taxon>
        <taxon>Neogobiini</taxon>
        <taxon>Neogobius</taxon>
    </lineage>
</organism>
<dbReference type="Pfam" id="PF13306">
    <property type="entry name" value="LRR_5"/>
    <property type="match status" value="1"/>
</dbReference>
<dbReference type="SMART" id="SM00365">
    <property type="entry name" value="LRR_SD22"/>
    <property type="match status" value="7"/>
</dbReference>
<dbReference type="SMART" id="SM00369">
    <property type="entry name" value="LRR_TYP"/>
    <property type="match status" value="12"/>
</dbReference>
<dbReference type="PANTHER" id="PTHR24365:SF522">
    <property type="entry name" value="LOW QUALITY PROTEIN: TOLL-LIKE RECEPTOR 13-RELATED"/>
    <property type="match status" value="1"/>
</dbReference>
<accession>A0A8C6TDU8</accession>
<evidence type="ECO:0000256" key="6">
    <source>
        <dbReference type="ARBA" id="ARBA00022729"/>
    </source>
</evidence>
<keyword evidence="11" id="KW-0675">Receptor</keyword>
<dbReference type="Ensembl" id="ENSNMLT00000021999.1">
    <property type="protein sequence ID" value="ENSNMLP00000019577.1"/>
    <property type="gene ID" value="ENSNMLG00000012848.1"/>
</dbReference>
<comment type="similarity">
    <text evidence="2">Belongs to the Toll-like receptor family.</text>
</comment>
<dbReference type="InterPro" id="IPR003591">
    <property type="entry name" value="Leu-rich_rpt_typical-subtyp"/>
</dbReference>
<dbReference type="PANTHER" id="PTHR24365">
    <property type="entry name" value="TOLL-LIKE RECEPTOR"/>
    <property type="match status" value="1"/>
</dbReference>
<evidence type="ECO:0000256" key="3">
    <source>
        <dbReference type="ARBA" id="ARBA00022588"/>
    </source>
</evidence>
<evidence type="ECO:0000256" key="4">
    <source>
        <dbReference type="ARBA" id="ARBA00022614"/>
    </source>
</evidence>
<feature type="signal peptide" evidence="14">
    <location>
        <begin position="1"/>
        <end position="26"/>
    </location>
</feature>
<name>A0A8C6TDU8_9GOBI</name>
<evidence type="ECO:0000256" key="13">
    <source>
        <dbReference type="ARBA" id="ARBA00023198"/>
    </source>
</evidence>
<dbReference type="FunFam" id="3.40.50.10140:FF:000001">
    <property type="entry name" value="Toll-like receptor 2"/>
    <property type="match status" value="1"/>
</dbReference>
<dbReference type="PROSITE" id="PS50104">
    <property type="entry name" value="TIR"/>
    <property type="match status" value="1"/>
</dbReference>
<dbReference type="Gene3D" id="3.40.50.10140">
    <property type="entry name" value="Toll/interleukin-1 receptor homology (TIR) domain"/>
    <property type="match status" value="1"/>
</dbReference>
<evidence type="ECO:0000256" key="11">
    <source>
        <dbReference type="ARBA" id="ARBA00023170"/>
    </source>
</evidence>
<dbReference type="GO" id="GO:0045087">
    <property type="term" value="P:innate immune response"/>
    <property type="evidence" value="ECO:0007669"/>
    <property type="project" value="UniProtKB-KW"/>
</dbReference>
<dbReference type="Proteomes" id="UP000694523">
    <property type="component" value="Unplaced"/>
</dbReference>
<dbReference type="SUPFAM" id="SSF52200">
    <property type="entry name" value="Toll/Interleukin receptor TIR domain"/>
    <property type="match status" value="1"/>
</dbReference>
<keyword evidence="9" id="KW-1133">Transmembrane helix</keyword>
<dbReference type="GO" id="GO:0007165">
    <property type="term" value="P:signal transduction"/>
    <property type="evidence" value="ECO:0007669"/>
    <property type="project" value="InterPro"/>
</dbReference>
<dbReference type="Pfam" id="PF13855">
    <property type="entry name" value="LRR_8"/>
    <property type="match status" value="4"/>
</dbReference>
<feature type="chain" id="PRO_5034351675" description="TIR domain-containing protein" evidence="14">
    <location>
        <begin position="27"/>
        <end position="927"/>
    </location>
</feature>
<dbReference type="InterPro" id="IPR026906">
    <property type="entry name" value="LRR_5"/>
</dbReference>
<keyword evidence="3" id="KW-0399">Innate immunity</keyword>
<evidence type="ECO:0000313" key="17">
    <source>
        <dbReference type="Proteomes" id="UP000694523"/>
    </source>
</evidence>
<keyword evidence="13" id="KW-0395">Inflammatory response</keyword>
<dbReference type="GO" id="GO:0006954">
    <property type="term" value="P:inflammatory response"/>
    <property type="evidence" value="ECO:0007669"/>
    <property type="project" value="UniProtKB-KW"/>
</dbReference>
<evidence type="ECO:0000256" key="8">
    <source>
        <dbReference type="ARBA" id="ARBA00022859"/>
    </source>
</evidence>
<evidence type="ECO:0000256" key="2">
    <source>
        <dbReference type="ARBA" id="ARBA00009634"/>
    </source>
</evidence>
<dbReference type="Gene3D" id="3.80.10.10">
    <property type="entry name" value="Ribonuclease Inhibitor"/>
    <property type="match status" value="4"/>
</dbReference>
<reference evidence="16" key="1">
    <citation type="submission" date="2025-08" db="UniProtKB">
        <authorList>
            <consortium name="Ensembl"/>
        </authorList>
    </citation>
    <scope>IDENTIFICATION</scope>
</reference>
<proteinExistence type="inferred from homology"/>